<protein>
    <submittedName>
        <fullName evidence="2">Replication initiator protein</fullName>
    </submittedName>
</protein>
<feature type="domain" description="Replication-associated protein ORF2/G2P" evidence="1">
    <location>
        <begin position="53"/>
        <end position="183"/>
    </location>
</feature>
<proteinExistence type="predicted"/>
<dbReference type="Pfam" id="PF23343">
    <property type="entry name" value="REP_ORF2-G2P"/>
    <property type="match status" value="1"/>
</dbReference>
<accession>A0A976N0T8</accession>
<sequence length="414" mass="48796">MCFFPNPNLDVTGRAYSRGITEFECGGCPECLRKRASRNMLRDYYESLSHVDNCMCTLTYDSYVRDSAGRIVGEKVCDRSVDLKDVQKFIKRLRMYVLRHYGVKFKYRVSAEYGKRTHRPHYHCLFFGWTFPDCTFYKLSKRNHPIYKSALLTKIWKHGICTVDSVRLTPAASRYCSKYTAKNFGAEDTFSVCSHGIGRESLYKAFNGRSYFIDGHEYPIPRDIWQLYIEDCYAGRYHFSAKYVNKTAESLMNGSYEFSRRQRRKYQIIRDHDPLYQSYLQYWKDRALDFRRAEKPVFERISLLPNDKFFSYKQQAISCLQARLSVNPYFVAPRSSCRSAAERFSEQRYKRLGIVICPINSRHNRANDTFSPKDIFLRHLFRTAKLDVGFNPFDECHKFLPSVQMSFFDIEGGV</sequence>
<dbReference type="EMBL" id="OM869551">
    <property type="protein sequence ID" value="UPW41164.1"/>
    <property type="molecule type" value="Genomic_DNA"/>
</dbReference>
<dbReference type="InterPro" id="IPR056906">
    <property type="entry name" value="ORF2/G2P_dom"/>
</dbReference>
<reference evidence="2" key="1">
    <citation type="submission" date="2022-02" db="EMBL/GenBank/DDBJ databases">
        <title>Towards deciphering the DNA virus diversity associated with rodent species in the families Cricetidae and Heteromyidae.</title>
        <authorList>
            <person name="Lund M."/>
            <person name="Larsen B.B."/>
            <person name="Gryseels S."/>
            <person name="Kraberger S."/>
            <person name="Rowsey D.M."/>
            <person name="Steger L."/>
            <person name="Yule K.M."/>
            <person name="Upham N.S."/>
            <person name="Worobey M."/>
            <person name="Van Doorslaer K."/>
            <person name="Varsani A."/>
        </authorList>
    </citation>
    <scope>NUCLEOTIDE SEQUENCE</scope>
    <source>
        <strain evidence="2">UA08Rod_5342</strain>
    </source>
</reference>
<name>A0A976N0T8_9VIRU</name>
<evidence type="ECO:0000313" key="2">
    <source>
        <dbReference type="EMBL" id="UPW41164.1"/>
    </source>
</evidence>
<evidence type="ECO:0000259" key="1">
    <source>
        <dbReference type="Pfam" id="PF23343"/>
    </source>
</evidence>
<organism evidence="2">
    <name type="scientific">Sigmofec virus UA08Rod_5342</name>
    <dbReference type="NCBI Taxonomy" id="2929420"/>
    <lineage>
        <taxon>Viruses</taxon>
        <taxon>Monodnaviria</taxon>
        <taxon>Sangervirae</taxon>
        <taxon>Phixviricota</taxon>
        <taxon>Malgrandaviricetes</taxon>
        <taxon>Petitvirales</taxon>
        <taxon>Microviridae</taxon>
    </lineage>
</organism>